<dbReference type="Gene3D" id="1.10.510.10">
    <property type="entry name" value="Transferase(Phosphotransferase) domain 1"/>
    <property type="match status" value="1"/>
</dbReference>
<proteinExistence type="predicted"/>
<feature type="domain" description="Protein kinase" evidence="1">
    <location>
        <begin position="1"/>
        <end position="227"/>
    </location>
</feature>
<evidence type="ECO:0000313" key="2">
    <source>
        <dbReference type="EMBL" id="KDQ16276.1"/>
    </source>
</evidence>
<dbReference type="GO" id="GO:0005524">
    <property type="term" value="F:ATP binding"/>
    <property type="evidence" value="ECO:0007669"/>
    <property type="project" value="InterPro"/>
</dbReference>
<dbReference type="PROSITE" id="PS00108">
    <property type="entry name" value="PROTEIN_KINASE_ST"/>
    <property type="match status" value="1"/>
</dbReference>
<keyword evidence="3" id="KW-1185">Reference proteome</keyword>
<evidence type="ECO:0000259" key="1">
    <source>
        <dbReference type="PROSITE" id="PS50011"/>
    </source>
</evidence>
<dbReference type="InterPro" id="IPR008271">
    <property type="entry name" value="Ser/Thr_kinase_AS"/>
</dbReference>
<dbReference type="Pfam" id="PF00069">
    <property type="entry name" value="Pkinase"/>
    <property type="match status" value="1"/>
</dbReference>
<dbReference type="OrthoDB" id="122279at2759"/>
<dbReference type="PANTHER" id="PTHR44329:SF214">
    <property type="entry name" value="PROTEIN KINASE DOMAIN-CONTAINING PROTEIN"/>
    <property type="match status" value="1"/>
</dbReference>
<accession>A0A067MXK9</accession>
<dbReference type="InterPro" id="IPR051681">
    <property type="entry name" value="Ser/Thr_Kinases-Pseudokinases"/>
</dbReference>
<protein>
    <recommendedName>
        <fullName evidence="1">Protein kinase domain-containing protein</fullName>
    </recommendedName>
</protein>
<dbReference type="InterPro" id="IPR011009">
    <property type="entry name" value="Kinase-like_dom_sf"/>
</dbReference>
<dbReference type="HOGENOM" id="CLU_000288_7_18_1"/>
<dbReference type="SUPFAM" id="SSF56112">
    <property type="entry name" value="Protein kinase-like (PK-like)"/>
    <property type="match status" value="1"/>
</dbReference>
<dbReference type="PROSITE" id="PS50011">
    <property type="entry name" value="PROTEIN_KINASE_DOM"/>
    <property type="match status" value="1"/>
</dbReference>
<dbReference type="Proteomes" id="UP000027195">
    <property type="component" value="Unassembled WGS sequence"/>
</dbReference>
<dbReference type="AlphaFoldDB" id="A0A067MXK9"/>
<evidence type="ECO:0000313" key="3">
    <source>
        <dbReference type="Proteomes" id="UP000027195"/>
    </source>
</evidence>
<organism evidence="2 3">
    <name type="scientific">Botryobasidium botryosum (strain FD-172 SS1)</name>
    <dbReference type="NCBI Taxonomy" id="930990"/>
    <lineage>
        <taxon>Eukaryota</taxon>
        <taxon>Fungi</taxon>
        <taxon>Dikarya</taxon>
        <taxon>Basidiomycota</taxon>
        <taxon>Agaricomycotina</taxon>
        <taxon>Agaricomycetes</taxon>
        <taxon>Cantharellales</taxon>
        <taxon>Botryobasidiaceae</taxon>
        <taxon>Botryobasidium</taxon>
    </lineage>
</organism>
<dbReference type="PANTHER" id="PTHR44329">
    <property type="entry name" value="SERINE/THREONINE-PROTEIN KINASE TNNI3K-RELATED"/>
    <property type="match status" value="1"/>
</dbReference>
<dbReference type="EMBL" id="KL198028">
    <property type="protein sequence ID" value="KDQ16276.1"/>
    <property type="molecule type" value="Genomic_DNA"/>
</dbReference>
<dbReference type="STRING" id="930990.A0A067MXK9"/>
<dbReference type="InterPro" id="IPR000719">
    <property type="entry name" value="Prot_kinase_dom"/>
</dbReference>
<dbReference type="PIRSF" id="PIRSF000654">
    <property type="entry name" value="Integrin-linked_kinase"/>
    <property type="match status" value="1"/>
</dbReference>
<name>A0A067MXK9_BOTB1</name>
<reference evidence="3" key="1">
    <citation type="journal article" date="2014" name="Proc. Natl. Acad. Sci. U.S.A.">
        <title>Extensive sampling of basidiomycete genomes demonstrates inadequacy of the white-rot/brown-rot paradigm for wood decay fungi.</title>
        <authorList>
            <person name="Riley R."/>
            <person name="Salamov A.A."/>
            <person name="Brown D.W."/>
            <person name="Nagy L.G."/>
            <person name="Floudas D."/>
            <person name="Held B.W."/>
            <person name="Levasseur A."/>
            <person name="Lombard V."/>
            <person name="Morin E."/>
            <person name="Otillar R."/>
            <person name="Lindquist E.A."/>
            <person name="Sun H."/>
            <person name="LaButti K.M."/>
            <person name="Schmutz J."/>
            <person name="Jabbour D."/>
            <person name="Luo H."/>
            <person name="Baker S.E."/>
            <person name="Pisabarro A.G."/>
            <person name="Walton J.D."/>
            <person name="Blanchette R.A."/>
            <person name="Henrissat B."/>
            <person name="Martin F."/>
            <person name="Cullen D."/>
            <person name="Hibbett D.S."/>
            <person name="Grigoriev I.V."/>
        </authorList>
    </citation>
    <scope>NUCLEOTIDE SEQUENCE [LARGE SCALE GENOMIC DNA]</scope>
    <source>
        <strain evidence="3">FD-172 SS1</strain>
    </source>
</reference>
<sequence>MKIWKDLRHPNILPFIGTVTLHLKEYLVSPWMENGNLHDYLKRNQHNSGLNFVALLLQVARGLEYLHTFIPVIVHGDIKSLNIFISSNGDARIGDFGLSRRVLDGGSAGFSTTWRYAGNPRWQSPELIKAQTADEARRTKESDMFAFGRVIIEVYTMDYPFAYMPDGTSVTAYMLRGNLLPIRPQDPEVLARGLDNKMWGIVKDCCRKLPARRVTVQVAIRRLEAILSKRG</sequence>
<gene>
    <name evidence="2" type="ORF">BOTBODRAFT_258809</name>
</gene>
<dbReference type="SMART" id="SM00220">
    <property type="entry name" value="S_TKc"/>
    <property type="match status" value="1"/>
</dbReference>
<dbReference type="InParanoid" id="A0A067MXK9"/>
<dbReference type="GO" id="GO:0004674">
    <property type="term" value="F:protein serine/threonine kinase activity"/>
    <property type="evidence" value="ECO:0007669"/>
    <property type="project" value="TreeGrafter"/>
</dbReference>